<dbReference type="EMBL" id="QUQO01000001">
    <property type="protein sequence ID" value="RFB04795.1"/>
    <property type="molecule type" value="Genomic_DNA"/>
</dbReference>
<accession>A0A371RH89</accession>
<dbReference type="SMART" id="SM00382">
    <property type="entry name" value="AAA"/>
    <property type="match status" value="1"/>
</dbReference>
<dbReference type="InterPro" id="IPR003439">
    <property type="entry name" value="ABC_transporter-like_ATP-bd"/>
</dbReference>
<evidence type="ECO:0000256" key="1">
    <source>
        <dbReference type="ARBA" id="ARBA00022448"/>
    </source>
</evidence>
<evidence type="ECO:0000256" key="2">
    <source>
        <dbReference type="ARBA" id="ARBA00022741"/>
    </source>
</evidence>
<dbReference type="Gene3D" id="3.40.50.300">
    <property type="entry name" value="P-loop containing nucleotide triphosphate hydrolases"/>
    <property type="match status" value="1"/>
</dbReference>
<dbReference type="PANTHER" id="PTHR42711:SF18">
    <property type="entry name" value="ABC TRANSPORTER, ATP-BINDING PROTEIN"/>
    <property type="match status" value="1"/>
</dbReference>
<dbReference type="SUPFAM" id="SSF52540">
    <property type="entry name" value="P-loop containing nucleoside triphosphate hydrolases"/>
    <property type="match status" value="1"/>
</dbReference>
<evidence type="ECO:0000313" key="5">
    <source>
        <dbReference type="EMBL" id="RFB04795.1"/>
    </source>
</evidence>
<sequence length="282" mass="30908">MIRVEDVGFAYGSQPPAIDGLSFEIAKGEIFGFLGPSGAGKTTTQKILLKLLKGYSGTIEVMGRPLSSWGRAYFQKIGVCFEFPSNYAKLTALENLRFFAGFFSGPTADPMQLLEEVGLGHAANQRVEQFSKGMQIRLNVARSLLNNPELLFLDEPTAGLDPANARAIRDLIARRRDEGATVFLTTHDMAVAEALCDRVGLLVHGKLAALDAPRTLRLAHGERKVEVSYVLEGQPGTEIFDLDGLDTNERFTHLLHNAHIETLHTLEPTLDDVFIKLAGRTS</sequence>
<dbReference type="AlphaFoldDB" id="A0A371RH89"/>
<dbReference type="GO" id="GO:0016887">
    <property type="term" value="F:ATP hydrolysis activity"/>
    <property type="evidence" value="ECO:0007669"/>
    <property type="project" value="InterPro"/>
</dbReference>
<keyword evidence="2" id="KW-0547">Nucleotide-binding</keyword>
<dbReference type="PANTHER" id="PTHR42711">
    <property type="entry name" value="ABC TRANSPORTER ATP-BINDING PROTEIN"/>
    <property type="match status" value="1"/>
</dbReference>
<dbReference type="Pfam" id="PF00005">
    <property type="entry name" value="ABC_tran"/>
    <property type="match status" value="1"/>
</dbReference>
<evidence type="ECO:0000256" key="3">
    <source>
        <dbReference type="ARBA" id="ARBA00022840"/>
    </source>
</evidence>
<dbReference type="InParanoid" id="A0A371RH89"/>
<dbReference type="InterPro" id="IPR050763">
    <property type="entry name" value="ABC_transporter_ATP-binding"/>
</dbReference>
<feature type="domain" description="ABC transporter" evidence="4">
    <location>
        <begin position="2"/>
        <end position="229"/>
    </location>
</feature>
<dbReference type="OrthoDB" id="9778547at2"/>
<name>A0A371RH89_9PROT</name>
<dbReference type="Proteomes" id="UP000264589">
    <property type="component" value="Unassembled WGS sequence"/>
</dbReference>
<comment type="caution">
    <text evidence="5">The sequence shown here is derived from an EMBL/GenBank/DDBJ whole genome shotgun (WGS) entry which is preliminary data.</text>
</comment>
<dbReference type="PROSITE" id="PS50893">
    <property type="entry name" value="ABC_TRANSPORTER_2"/>
    <property type="match status" value="1"/>
</dbReference>
<dbReference type="InterPro" id="IPR027417">
    <property type="entry name" value="P-loop_NTPase"/>
</dbReference>
<dbReference type="GO" id="GO:0005524">
    <property type="term" value="F:ATP binding"/>
    <property type="evidence" value="ECO:0007669"/>
    <property type="project" value="UniProtKB-KW"/>
</dbReference>
<evidence type="ECO:0000313" key="6">
    <source>
        <dbReference type="Proteomes" id="UP000264589"/>
    </source>
</evidence>
<gene>
    <name evidence="5" type="ORF">DX908_05565</name>
</gene>
<protein>
    <submittedName>
        <fullName evidence="5">ABC transporter ATP-binding protein</fullName>
    </submittedName>
</protein>
<organism evidence="5 6">
    <name type="scientific">Parvularcula marina</name>
    <dbReference type="NCBI Taxonomy" id="2292771"/>
    <lineage>
        <taxon>Bacteria</taxon>
        <taxon>Pseudomonadati</taxon>
        <taxon>Pseudomonadota</taxon>
        <taxon>Alphaproteobacteria</taxon>
        <taxon>Parvularculales</taxon>
        <taxon>Parvularculaceae</taxon>
        <taxon>Parvularcula</taxon>
    </lineage>
</organism>
<reference evidence="5 6" key="1">
    <citation type="submission" date="2018-08" db="EMBL/GenBank/DDBJ databases">
        <title>Parvularcula sp. SM1705, isolated from surface water of the South Sea China.</title>
        <authorList>
            <person name="Sun L."/>
        </authorList>
    </citation>
    <scope>NUCLEOTIDE SEQUENCE [LARGE SCALE GENOMIC DNA]</scope>
    <source>
        <strain evidence="5 6">SM1705</strain>
    </source>
</reference>
<dbReference type="InterPro" id="IPR003593">
    <property type="entry name" value="AAA+_ATPase"/>
</dbReference>
<dbReference type="RefSeq" id="WP_116391428.1">
    <property type="nucleotide sequence ID" value="NZ_QUQO01000001.1"/>
</dbReference>
<proteinExistence type="predicted"/>
<keyword evidence="1" id="KW-0813">Transport</keyword>
<keyword evidence="3 5" id="KW-0067">ATP-binding</keyword>
<evidence type="ECO:0000259" key="4">
    <source>
        <dbReference type="PROSITE" id="PS50893"/>
    </source>
</evidence>
<dbReference type="CDD" id="cd03230">
    <property type="entry name" value="ABC_DR_subfamily_A"/>
    <property type="match status" value="1"/>
</dbReference>
<keyword evidence="6" id="KW-1185">Reference proteome</keyword>